<accession>A0A5B7X5C0</accession>
<dbReference type="AlphaFoldDB" id="A0A5B7X5C0"/>
<reference evidence="2 3" key="1">
    <citation type="submission" date="2019-06" db="EMBL/GenBank/DDBJ databases">
        <title>Complete genome sequence of Antarcticibacterium flavum KCTC 52984T from an Antarctic marine sediment.</title>
        <authorList>
            <person name="Lee Y.M."/>
            <person name="Shin S.C."/>
        </authorList>
    </citation>
    <scope>NUCLEOTIDE SEQUENCE [LARGE SCALE GENOMIC DNA]</scope>
    <source>
        <strain evidence="2 3">KCTC 52984</strain>
    </source>
</reference>
<sequence length="143" mass="16439">MKTLIILIVILCAGMMNCSGPTSELDYPDPEFRQAIIGKWYPVETLYKGVTYPYAGNEECGRDFLEFLVDNKITYVNITSCEERIDHLGTFNVTGYTLTLTDANDREYSMEIARLDTNSMELIYTDNHDGDGTQEEIRYYSRE</sequence>
<dbReference type="InterPro" id="IPR024311">
    <property type="entry name" value="Lipocalin-like"/>
</dbReference>
<dbReference type="EMBL" id="CP040812">
    <property type="protein sequence ID" value="QCY69928.1"/>
    <property type="molecule type" value="Genomic_DNA"/>
</dbReference>
<proteinExistence type="predicted"/>
<gene>
    <name evidence="2" type="ORF">FHG64_11240</name>
</gene>
<dbReference type="RefSeq" id="WP_139066492.1">
    <property type="nucleotide sequence ID" value="NZ_CP040812.1"/>
</dbReference>
<dbReference type="Proteomes" id="UP000309016">
    <property type="component" value="Chromosome"/>
</dbReference>
<dbReference type="Pfam" id="PF13648">
    <property type="entry name" value="Lipocalin_4"/>
    <property type="match status" value="1"/>
</dbReference>
<name>A0A5B7X5C0_9FLAO</name>
<evidence type="ECO:0000313" key="3">
    <source>
        <dbReference type="Proteomes" id="UP000309016"/>
    </source>
</evidence>
<dbReference type="OrthoDB" id="1369845at2"/>
<keyword evidence="3" id="KW-1185">Reference proteome</keyword>
<evidence type="ECO:0000313" key="2">
    <source>
        <dbReference type="EMBL" id="QCY69928.1"/>
    </source>
</evidence>
<protein>
    <submittedName>
        <fullName evidence="2">Lipocalin family protein</fullName>
    </submittedName>
</protein>
<dbReference type="KEGG" id="afla:FHG64_11240"/>
<evidence type="ECO:0000259" key="1">
    <source>
        <dbReference type="Pfam" id="PF13648"/>
    </source>
</evidence>
<feature type="domain" description="Lipocalin-like" evidence="1">
    <location>
        <begin position="36"/>
        <end position="122"/>
    </location>
</feature>
<organism evidence="2 3">
    <name type="scientific">Antarcticibacterium flavum</name>
    <dbReference type="NCBI Taxonomy" id="2058175"/>
    <lineage>
        <taxon>Bacteria</taxon>
        <taxon>Pseudomonadati</taxon>
        <taxon>Bacteroidota</taxon>
        <taxon>Flavobacteriia</taxon>
        <taxon>Flavobacteriales</taxon>
        <taxon>Flavobacteriaceae</taxon>
        <taxon>Antarcticibacterium</taxon>
    </lineage>
</organism>